<dbReference type="InterPro" id="IPR036291">
    <property type="entry name" value="NAD(P)-bd_dom_sf"/>
</dbReference>
<dbReference type="InterPro" id="IPR002347">
    <property type="entry name" value="SDR_fam"/>
</dbReference>
<keyword evidence="3" id="KW-0560">Oxidoreductase</keyword>
<accession>A0A938B2U9</accession>
<gene>
    <name evidence="3" type="ORF">FJZ47_22490</name>
</gene>
<dbReference type="PANTHER" id="PTHR42760:SF40">
    <property type="entry name" value="3-OXOACYL-[ACYL-CARRIER-PROTEIN] REDUCTASE, CHLOROPLASTIC"/>
    <property type="match status" value="1"/>
</dbReference>
<dbReference type="GO" id="GO:0030497">
    <property type="term" value="P:fatty acid elongation"/>
    <property type="evidence" value="ECO:0007669"/>
    <property type="project" value="TreeGrafter"/>
</dbReference>
<evidence type="ECO:0000313" key="4">
    <source>
        <dbReference type="Proteomes" id="UP000712673"/>
    </source>
</evidence>
<dbReference type="GO" id="GO:0047936">
    <property type="term" value="F:glucose 1-dehydrogenase [NAD(P)+] activity"/>
    <property type="evidence" value="ECO:0007669"/>
    <property type="project" value="UniProtKB-EC"/>
</dbReference>
<feature type="domain" description="Ketoreductase" evidence="2">
    <location>
        <begin position="6"/>
        <end position="186"/>
    </location>
</feature>
<dbReference type="PRINTS" id="PR00080">
    <property type="entry name" value="SDRFAMILY"/>
</dbReference>
<dbReference type="FunFam" id="3.40.50.720:FF:000084">
    <property type="entry name" value="Short-chain dehydrogenase reductase"/>
    <property type="match status" value="1"/>
</dbReference>
<dbReference type="PROSITE" id="PS00061">
    <property type="entry name" value="ADH_SHORT"/>
    <property type="match status" value="1"/>
</dbReference>
<name>A0A938B2U9_UNCTE</name>
<dbReference type="SMART" id="SM00822">
    <property type="entry name" value="PKS_KR"/>
    <property type="match status" value="1"/>
</dbReference>
<dbReference type="Gene3D" id="3.40.50.720">
    <property type="entry name" value="NAD(P)-binding Rossmann-like Domain"/>
    <property type="match status" value="1"/>
</dbReference>
<comment type="caution">
    <text evidence="3">The sequence shown here is derived from an EMBL/GenBank/DDBJ whole genome shotgun (WGS) entry which is preliminary data.</text>
</comment>
<organism evidence="3 4">
    <name type="scientific">Tectimicrobiota bacterium</name>
    <dbReference type="NCBI Taxonomy" id="2528274"/>
    <lineage>
        <taxon>Bacteria</taxon>
        <taxon>Pseudomonadati</taxon>
        <taxon>Nitrospinota/Tectimicrobiota group</taxon>
        <taxon>Candidatus Tectimicrobiota</taxon>
    </lineage>
</organism>
<comment type="similarity">
    <text evidence="1">Belongs to the short-chain dehydrogenases/reductases (SDR) family.</text>
</comment>
<dbReference type="PRINTS" id="PR00081">
    <property type="entry name" value="GDHRDH"/>
</dbReference>
<dbReference type="PANTHER" id="PTHR42760">
    <property type="entry name" value="SHORT-CHAIN DEHYDROGENASES/REDUCTASES FAMILY MEMBER"/>
    <property type="match status" value="1"/>
</dbReference>
<evidence type="ECO:0000313" key="3">
    <source>
        <dbReference type="EMBL" id="MBM3226542.1"/>
    </source>
</evidence>
<evidence type="ECO:0000256" key="1">
    <source>
        <dbReference type="ARBA" id="ARBA00006484"/>
    </source>
</evidence>
<sequence length="259" mass="27502">MVLHEQVALVTGAGQGIGRASALALAEAGAHVAVADINGQKAEETASAILAQGQRGLALQADVGNLQEIDRMVRQTVDTFGKIDILVNNAGVTRRAYIMDLTEEDWDRIHRVNAKGVFFCLQRVAREMIPRRSGRIVNIASIAGKGYAGTSNAAYAASKGAVISLTKIAAQQLGQHNINVNAICPGVTRTALSEANLRVRAQDEGVTLEDMERRRNQLIPIGRANDPEDIAAMAIFLASPGARNITGQSFNVDGGLIPD</sequence>
<evidence type="ECO:0000259" key="2">
    <source>
        <dbReference type="SMART" id="SM00822"/>
    </source>
</evidence>
<dbReference type="NCBIfam" id="NF005559">
    <property type="entry name" value="PRK07231.1"/>
    <property type="match status" value="1"/>
</dbReference>
<proteinExistence type="inferred from homology"/>
<protein>
    <submittedName>
        <fullName evidence="3">Glucose 1-dehydrogenase</fullName>
        <ecNumber evidence="3">1.1.1.47</ecNumber>
    </submittedName>
</protein>
<reference evidence="3" key="1">
    <citation type="submission" date="2019-03" db="EMBL/GenBank/DDBJ databases">
        <title>Lake Tanganyika Metagenome-Assembled Genomes (MAGs).</title>
        <authorList>
            <person name="Tran P."/>
        </authorList>
    </citation>
    <scope>NUCLEOTIDE SEQUENCE</scope>
    <source>
        <strain evidence="3">K_DeepCast_65m_m2_066</strain>
    </source>
</reference>
<dbReference type="InterPro" id="IPR020904">
    <property type="entry name" value="Sc_DH/Rdtase_CS"/>
</dbReference>
<dbReference type="InterPro" id="IPR057326">
    <property type="entry name" value="KR_dom"/>
</dbReference>
<dbReference type="EC" id="1.1.1.47" evidence="3"/>
<dbReference type="SUPFAM" id="SSF51735">
    <property type="entry name" value="NAD(P)-binding Rossmann-fold domains"/>
    <property type="match status" value="1"/>
</dbReference>
<dbReference type="Pfam" id="PF13561">
    <property type="entry name" value="adh_short_C2"/>
    <property type="match status" value="1"/>
</dbReference>
<dbReference type="AlphaFoldDB" id="A0A938B2U9"/>
<dbReference type="Proteomes" id="UP000712673">
    <property type="component" value="Unassembled WGS sequence"/>
</dbReference>
<dbReference type="EMBL" id="VGLS01000948">
    <property type="protein sequence ID" value="MBM3226542.1"/>
    <property type="molecule type" value="Genomic_DNA"/>
</dbReference>